<dbReference type="Proteomes" id="UP001497472">
    <property type="component" value="Unassembled WGS sequence"/>
</dbReference>
<accession>A0AAV1J586</accession>
<name>A0AAV1J586_9NEOP</name>
<keyword evidence="2" id="KW-1185">Reference proteome</keyword>
<dbReference type="EMBL" id="CAVLEF010000005">
    <property type="protein sequence ID" value="CAK1544652.1"/>
    <property type="molecule type" value="Genomic_DNA"/>
</dbReference>
<reference evidence="1 2" key="1">
    <citation type="submission" date="2023-11" db="EMBL/GenBank/DDBJ databases">
        <authorList>
            <person name="Okamura Y."/>
        </authorList>
    </citation>
    <scope>NUCLEOTIDE SEQUENCE [LARGE SCALE GENOMIC DNA]</scope>
</reference>
<comment type="caution">
    <text evidence="1">The sequence shown here is derived from an EMBL/GenBank/DDBJ whole genome shotgun (WGS) entry which is preliminary data.</text>
</comment>
<proteinExistence type="predicted"/>
<evidence type="ECO:0000313" key="2">
    <source>
        <dbReference type="Proteomes" id="UP001497472"/>
    </source>
</evidence>
<organism evidence="1 2">
    <name type="scientific">Leptosia nina</name>
    <dbReference type="NCBI Taxonomy" id="320188"/>
    <lineage>
        <taxon>Eukaryota</taxon>
        <taxon>Metazoa</taxon>
        <taxon>Ecdysozoa</taxon>
        <taxon>Arthropoda</taxon>
        <taxon>Hexapoda</taxon>
        <taxon>Insecta</taxon>
        <taxon>Pterygota</taxon>
        <taxon>Neoptera</taxon>
        <taxon>Endopterygota</taxon>
        <taxon>Lepidoptera</taxon>
        <taxon>Glossata</taxon>
        <taxon>Ditrysia</taxon>
        <taxon>Papilionoidea</taxon>
        <taxon>Pieridae</taxon>
        <taxon>Pierinae</taxon>
        <taxon>Leptosia</taxon>
    </lineage>
</organism>
<evidence type="ECO:0000313" key="1">
    <source>
        <dbReference type="EMBL" id="CAK1544652.1"/>
    </source>
</evidence>
<dbReference type="AlphaFoldDB" id="A0AAV1J586"/>
<gene>
    <name evidence="1" type="ORF">LNINA_LOCUS4376</name>
</gene>
<sequence>MEFSSGSFDTCPTTSASLVRSAASTPAARSSGGPNLSRVTYFATRPVLRDAHNGDLEGNIVRILLGSNES</sequence>
<protein>
    <submittedName>
        <fullName evidence="1">Uncharacterized protein</fullName>
    </submittedName>
</protein>